<feature type="disulfide bond" evidence="4">
    <location>
        <begin position="808"/>
        <end position="817"/>
    </location>
</feature>
<proteinExistence type="evidence at protein level"/>
<name>G5ECR0_CAEEL</name>
<evidence type="ECO:0007829" key="12">
    <source>
        <dbReference type="PeptideAtlas" id="G5ECR0"/>
    </source>
</evidence>
<dbReference type="PROSITE" id="PS50234">
    <property type="entry name" value="VWFA"/>
    <property type="match status" value="1"/>
</dbReference>
<feature type="domain" description="EGF-like" evidence="6">
    <location>
        <begin position="333"/>
        <end position="367"/>
    </location>
</feature>
<evidence type="ECO:0000313" key="9">
    <source>
        <dbReference type="EMBL" id="CAA91487.2"/>
    </source>
</evidence>
<dbReference type="PeptideAtlas" id="G5ECR0"/>
<dbReference type="SMR" id="G5ECR0"/>
<dbReference type="PROSITE" id="PS00022">
    <property type="entry name" value="EGF_1"/>
    <property type="match status" value="2"/>
</dbReference>
<evidence type="ECO:0000256" key="5">
    <source>
        <dbReference type="SAM" id="SignalP"/>
    </source>
</evidence>
<dbReference type="InterPro" id="IPR036465">
    <property type="entry name" value="vWFA_dom_sf"/>
</dbReference>
<dbReference type="PROSITE" id="PS50041">
    <property type="entry name" value="C_TYPE_LECTIN_2"/>
    <property type="match status" value="1"/>
</dbReference>
<evidence type="ECO:0000256" key="1">
    <source>
        <dbReference type="ARBA" id="ARBA00004613"/>
    </source>
</evidence>
<dbReference type="AlphaFoldDB" id="G5ECR0"/>
<dbReference type="Pfam" id="PF24415">
    <property type="entry name" value="Ig_Irg-7"/>
    <property type="match status" value="2"/>
</dbReference>
<dbReference type="InterPro" id="IPR016187">
    <property type="entry name" value="CTDL_fold"/>
</dbReference>
<protein>
    <submittedName>
        <fullName evidence="9">C-type LECtin</fullName>
    </submittedName>
</protein>
<dbReference type="OrthoDB" id="10045365at2759"/>
<dbReference type="InterPro" id="IPR002035">
    <property type="entry name" value="VWF_A"/>
</dbReference>
<dbReference type="EMBL" id="BX284606">
    <property type="protein sequence ID" value="CAA91487.2"/>
    <property type="molecule type" value="Genomic_DNA"/>
</dbReference>
<keyword evidence="2" id="KW-0964">Secreted</keyword>
<dbReference type="SMART" id="SM00034">
    <property type="entry name" value="CLECT"/>
    <property type="match status" value="1"/>
</dbReference>
<dbReference type="SMART" id="SM00181">
    <property type="entry name" value="EGF"/>
    <property type="match status" value="3"/>
</dbReference>
<evidence type="ECO:0000313" key="11">
    <source>
        <dbReference type="WormBase" id="T25C12.3"/>
    </source>
</evidence>
<dbReference type="SUPFAM" id="SSF56436">
    <property type="entry name" value="C-type lectin-like"/>
    <property type="match status" value="1"/>
</dbReference>
<dbReference type="CDD" id="cd00037">
    <property type="entry name" value="CLECT"/>
    <property type="match status" value="1"/>
</dbReference>
<dbReference type="InParanoid" id="G5ECR0"/>
<dbReference type="OMA" id="RSEYDLF"/>
<dbReference type="Gene3D" id="2.10.25.10">
    <property type="entry name" value="Laminin"/>
    <property type="match status" value="2"/>
</dbReference>
<keyword evidence="4" id="KW-0245">EGF-like domain</keyword>
<dbReference type="InterPro" id="IPR057086">
    <property type="entry name" value="GBD_Irg-7_N"/>
</dbReference>
<comment type="caution">
    <text evidence="4">Lacks conserved residue(s) required for the propagation of feature annotation.</text>
</comment>
<feature type="domain" description="EGF-like" evidence="6">
    <location>
        <begin position="780"/>
        <end position="818"/>
    </location>
</feature>
<dbReference type="SMART" id="SM00604">
    <property type="entry name" value="MD"/>
    <property type="match status" value="3"/>
</dbReference>
<feature type="domain" description="C-type lectin" evidence="7">
    <location>
        <begin position="1131"/>
        <end position="1233"/>
    </location>
</feature>
<dbReference type="Pfam" id="PF00059">
    <property type="entry name" value="Lectin_C"/>
    <property type="match status" value="1"/>
</dbReference>
<dbReference type="Gene3D" id="3.10.100.10">
    <property type="entry name" value="Mannose-Binding Protein A, subunit A"/>
    <property type="match status" value="1"/>
</dbReference>
<dbReference type="InterPro" id="IPR053295">
    <property type="entry name" value="Innate_immunity_reg"/>
</dbReference>
<dbReference type="InterPro" id="IPR057085">
    <property type="entry name" value="Ig_Irg-7"/>
</dbReference>
<dbReference type="Pfam" id="PF23623">
    <property type="entry name" value="GBD_IRG7_N"/>
    <property type="match status" value="1"/>
</dbReference>
<feature type="domain" description="VWFA" evidence="8">
    <location>
        <begin position="1914"/>
        <end position="2090"/>
    </location>
</feature>
<keyword evidence="10" id="KW-1185">Reference proteome</keyword>
<dbReference type="CDD" id="cd01450">
    <property type="entry name" value="vWFA_subfamily_ECM"/>
    <property type="match status" value="1"/>
</dbReference>
<evidence type="ECO:0000259" key="8">
    <source>
        <dbReference type="PROSITE" id="PS50234"/>
    </source>
</evidence>
<dbReference type="Pfam" id="PF00092">
    <property type="entry name" value="VWA"/>
    <property type="match status" value="1"/>
</dbReference>
<feature type="signal peptide" evidence="5">
    <location>
        <begin position="1"/>
        <end position="16"/>
    </location>
</feature>
<dbReference type="PaxDb" id="6239-T25C12.3"/>
<accession>G5ECR0</accession>
<dbReference type="WormBase" id="T25C12.3">
    <property type="protein sequence ID" value="CE40820"/>
    <property type="gene ID" value="WBGene00012018"/>
    <property type="gene designation" value="hrg-11.3"/>
</dbReference>
<feature type="chain" id="PRO_5003476016" evidence="5">
    <location>
        <begin position="17"/>
        <end position="2103"/>
    </location>
</feature>
<dbReference type="InterPro" id="IPR006582">
    <property type="entry name" value="MD_domain"/>
</dbReference>
<dbReference type="PROSITE" id="PS50026">
    <property type="entry name" value="EGF_3"/>
    <property type="match status" value="2"/>
</dbReference>
<evidence type="ECO:0000256" key="4">
    <source>
        <dbReference type="PROSITE-ProRule" id="PRU00076"/>
    </source>
</evidence>
<sequence length="2103" mass="230867">MRLLLALFLLVTAVAAAPNLDSVFHHLPNYYPELTNTDAFHIRAKRAIFAVLGIANQCENGWTGDGCKNPICTDPKPAPTSGQTSSIEIMFIQGSCGGPFYIPVDSTGNKPTQTIQIHVSAAGIPYVNMTDAKGVVFSPSYSVADDSYSLNVYADLPSGGYTLSIDNQGVPTSECIIEVNGDPSGLKAVDGFVYSPQSDDPPYGESAINGVPMYMAAHVDNSPAQVQSITIRQGNSLAPVYRAALTRRYQCGYEYYAGQWQCQLGNAYFYHIDGVDANGFNFRRTGRFSCMQLLTSPAPPTTTQAPVTTCFNNGTLLNVANQGQTCFCSELFNGKQCEKVNCMNAGFPDPDGNLCECAAGYHGTNCQDVTCPLNWEQYLTNYKTLVVIIRSTVSMNQNLNAISSAIYKELTSNDGNNYEVYKGFVIVKFANGAYTNTYYPAFDQNAFLAAINQASTAVGQCSDATFDAIGSIFNEVALYQKSPVYLFTDATASDVEKWQTVIEQNTRMKFPIYTHYFVQSNCAFDEMSQGFQAIEYASYYSGGLILRPSVDSLQQIFQYVIKATAYKMNSVLIDDLASCATPTRVFFVDTSTTELMILAVGQQLTVSVTDPNGNTNTLLKIVDSGTTQLYEISNPVVGEHLVTVVSNVQNTPCSYRVQARSEYDLFIGTSVGVNDDASDSEPVVGQSSHIVAQLTGLKGKVADPFRLFSEISITSNVNVDNKYQKPMYYSSGKYRDGCGFHMYFGAADFCDFMSQPFYATVYADDGKGFTIQRTTTGFCSGTPTTPYPPNSCQNGGVTDPTNNATCICPPGFYGQYCTNIQCVNGGTPRGGMCVCPVGTAGTFCEQYMCTTFNNNPDVSFDGQSIAFVVSTRSTMKVAVQKIADNVQAMTRDMQQASDKWINKWILIAVNSNTSYLLVNSARPADFVAGVTNLNGNFSNYAADETSCQIQIEQAMLGAVLLSERRSSVWVFADSDGPNDLSYVQLFDVSQQYQLSLNLVGVGSSICTTPENNGQFPYYLRSLSQTTLGDIYMTDKLDQIMLFIVSMYKSAVSHRYYVPDCTSATSYYMPVDGWTQSLTLAVTGTDLYSVEVTFPDGQKGQNSDYELVAINDPETKLNQYVAACSGSFWNHRQQNCFTFTADKLSWLDTWDMCHAQKAYLLHIDSQATNDYVASQIGSYRVWIGLAFNNGQWYWDVPDGNFAQPLTGYTNWAPNVDPTNPAYNHAVINSNGKWEPADPNDAANNFAACMKHRYGQGYYPGEGVNIVPGGLWKVTVQSNSGSCEIQARSQSDIQVFFGFVTDPRNDKPSTYANIQSNSNYLIAYPTGVLPYTPDTKPSMEGKLNYAVLSSNRTITNSLPLGNRACTYATISAPFSCPVTDGSLSDFSIKFTGIDQYGYAFERYSDALCTKAVINCANGGFLNNGVCVCRAGWVGTDCSTPVCQNGGIEKSGVCDCSSVPQFTGQFCQLAQCEPPYPTSFNDKDRTLVLMLETSYNMGSSIFQLKKNLKASLDSINNDPTTQGWFTNFVLYPFDSTSNKDSWYPPTISRNSDDIVTALKNISTMSCPGSAPCSSQCPRPIVSVLSSILDMNALAAPNSVIVVITRSSPEDYLQVGQISQKLQTKKAYINFVFPAIDSPCGEGWNSPNTDALFQIISYSQGNTFTMNAVDLSKNFLTQYVPTLYSSGGIAASNGNCQTDEIIFQVEHEMYEFSIDFYHPLMETIKVFDPSGDQLTLPDNIINSDSNYIGVFPVNETGATRAGTYRILLTGTGGNNCFATVRGRSNLELFLGFVDSSSDGHNGATNDATHYAPVNLENNTIVVHANGLGAGIVRYVQIVMPRFGLLHTTEMRKRDSACSYEWYATTPFSFDYDQYYVIIYGSSEFGSNWKRNFYVSTVGQRPPLPPPPATCDLNVVKQDTLFLIDSSLKDSNVTFRILQQFAVQAVQPFNYVSGLGQVAALRVADKAYGGFSYNAGENSFDRVSELIYNMQYIGIDGQNVTAGLQYALDYYDLPSQGYRTGSDVRHLLVYVTQTNPTDADPSELLRTIKRSGLYEVVVVALDMQPSDKLTNMVNPRCFYLAQDFHDLMNYGVNFVQGQSCLRWNFCNY</sequence>
<dbReference type="eggNOG" id="ENOG502SD0F">
    <property type="taxonomic scope" value="Eukaryota"/>
</dbReference>
<evidence type="ECO:0000259" key="7">
    <source>
        <dbReference type="PROSITE" id="PS50041"/>
    </source>
</evidence>
<dbReference type="HOGENOM" id="CLU_231162_0_0_1"/>
<keyword evidence="12" id="KW-1267">Proteomics identification</keyword>
<dbReference type="InterPro" id="IPR001304">
    <property type="entry name" value="C-type_lectin-like"/>
</dbReference>
<dbReference type="InterPro" id="IPR056861">
    <property type="entry name" value="HMCN1-like_VWA"/>
</dbReference>
<dbReference type="Bgee" id="WBGene00012018">
    <property type="expression patterns" value="Expressed in larva and 4 other cell types or tissues"/>
</dbReference>
<dbReference type="InterPro" id="IPR000742">
    <property type="entry name" value="EGF"/>
</dbReference>
<dbReference type="PhylomeDB" id="G5ECR0"/>
<dbReference type="STRING" id="6239.T25C12.3.1"/>
<dbReference type="SMART" id="SM00327">
    <property type="entry name" value="VWA"/>
    <property type="match status" value="1"/>
</dbReference>
<dbReference type="AGR" id="WB:WBGene00012018"/>
<dbReference type="PANTHER" id="PTHR47324:SF2">
    <property type="entry name" value="EGF-LIKE DOMAIN-CONTAINING PROTEIN-RELATED"/>
    <property type="match status" value="1"/>
</dbReference>
<comment type="subcellular location">
    <subcellularLocation>
        <location evidence="1">Secreted</location>
    </subcellularLocation>
</comment>
<dbReference type="InterPro" id="IPR016186">
    <property type="entry name" value="C-type_lectin-like/link_sf"/>
</dbReference>
<dbReference type="CTD" id="259727"/>
<dbReference type="PROSITE" id="PS01186">
    <property type="entry name" value="EGF_2"/>
    <property type="match status" value="2"/>
</dbReference>
<dbReference type="PANTHER" id="PTHR47324">
    <property type="entry name" value="PROTEIN IRG-7-RELATED"/>
    <property type="match status" value="1"/>
</dbReference>
<keyword evidence="3 5" id="KW-0732">Signal</keyword>
<dbReference type="Proteomes" id="UP000001940">
    <property type="component" value="Chromosome X"/>
</dbReference>
<dbReference type="CDD" id="cd00198">
    <property type="entry name" value="vWFA"/>
    <property type="match status" value="1"/>
</dbReference>
<gene>
    <name evidence="9 11" type="primary">hrg-11.3</name>
    <name evidence="9" type="ORF">CELE_T25C12.3</name>
    <name evidence="11" type="ORF">T25C12.3</name>
</gene>
<organism evidence="9 10">
    <name type="scientific">Caenorhabditis elegans</name>
    <dbReference type="NCBI Taxonomy" id="6239"/>
    <lineage>
        <taxon>Eukaryota</taxon>
        <taxon>Metazoa</taxon>
        <taxon>Ecdysozoa</taxon>
        <taxon>Nematoda</taxon>
        <taxon>Chromadorea</taxon>
        <taxon>Rhabditida</taxon>
        <taxon>Rhabditina</taxon>
        <taxon>Rhabditomorpha</taxon>
        <taxon>Rhabditoidea</taxon>
        <taxon>Rhabditidae</taxon>
        <taxon>Peloderinae</taxon>
        <taxon>Caenorhabditis</taxon>
    </lineage>
</organism>
<evidence type="ECO:0000256" key="2">
    <source>
        <dbReference type="ARBA" id="ARBA00022525"/>
    </source>
</evidence>
<dbReference type="FunCoup" id="G5ECR0">
    <property type="interactions" value="491"/>
</dbReference>
<keyword evidence="4" id="KW-1015">Disulfide bond</keyword>
<feature type="disulfide bond" evidence="4">
    <location>
        <begin position="357"/>
        <end position="366"/>
    </location>
</feature>
<dbReference type="SUPFAM" id="SSF53300">
    <property type="entry name" value="vWA-like"/>
    <property type="match status" value="2"/>
</dbReference>
<evidence type="ECO:0000259" key="6">
    <source>
        <dbReference type="PROSITE" id="PS50026"/>
    </source>
</evidence>
<dbReference type="Pfam" id="PF25106">
    <property type="entry name" value="VWA_4"/>
    <property type="match status" value="1"/>
</dbReference>
<dbReference type="KEGG" id="cel:CELE_T25C12.3"/>
<dbReference type="PIR" id="T21560">
    <property type="entry name" value="T21560"/>
</dbReference>
<evidence type="ECO:0000313" key="10">
    <source>
        <dbReference type="Proteomes" id="UP000001940"/>
    </source>
</evidence>
<dbReference type="CDD" id="cd00054">
    <property type="entry name" value="EGF_CA"/>
    <property type="match status" value="1"/>
</dbReference>
<evidence type="ECO:0000256" key="3">
    <source>
        <dbReference type="ARBA" id="ARBA00022729"/>
    </source>
</evidence>
<reference evidence="9 10" key="1">
    <citation type="journal article" date="1998" name="Science">
        <title>Genome sequence of the nematode C. elegans: a platform for investigating biology.</title>
        <authorList>
            <consortium name="The C. elegans sequencing consortium"/>
            <person name="Sulson J.E."/>
            <person name="Waterston R."/>
        </authorList>
    </citation>
    <scope>NUCLEOTIDE SEQUENCE [LARGE SCALE GENOMIC DNA]</scope>
    <source>
        <strain evidence="9 10">Bristol N2</strain>
    </source>
</reference>
<dbReference type="Gene3D" id="3.40.50.410">
    <property type="entry name" value="von Willebrand factor, type A domain"/>
    <property type="match status" value="1"/>
</dbReference>